<feature type="domain" description="PPIase FKBP-type" evidence="6">
    <location>
        <begin position="91"/>
        <end position="203"/>
    </location>
</feature>
<feature type="chain" id="PRO_5041284272" description="Peptidyl-prolyl cis-trans isomerase" evidence="5">
    <location>
        <begin position="25"/>
        <end position="213"/>
    </location>
</feature>
<gene>
    <name evidence="7" type="ORF">PRMUPPPA20_04560</name>
</gene>
<dbReference type="Proteomes" id="UP000887097">
    <property type="component" value="Unassembled WGS sequence"/>
</dbReference>
<protein>
    <recommendedName>
        <fullName evidence="4">Peptidyl-prolyl cis-trans isomerase</fullName>
        <ecNumber evidence="4">5.2.1.8</ecNumber>
    </recommendedName>
</protein>
<dbReference type="EC" id="5.2.1.8" evidence="4"/>
<dbReference type="OMA" id="VIAGWTW"/>
<evidence type="ECO:0000256" key="3">
    <source>
        <dbReference type="PROSITE-ProRule" id="PRU00277"/>
    </source>
</evidence>
<dbReference type="GO" id="GO:0003755">
    <property type="term" value="F:peptidyl-prolyl cis-trans isomerase activity"/>
    <property type="evidence" value="ECO:0007669"/>
    <property type="project" value="UniProtKB-UniRule"/>
</dbReference>
<organism evidence="7 8">
    <name type="scientific">Xylanibacter ruminicola</name>
    <name type="common">Prevotella ruminicola</name>
    <dbReference type="NCBI Taxonomy" id="839"/>
    <lineage>
        <taxon>Bacteria</taxon>
        <taxon>Pseudomonadati</taxon>
        <taxon>Bacteroidota</taxon>
        <taxon>Bacteroidia</taxon>
        <taxon>Bacteroidales</taxon>
        <taxon>Prevotellaceae</taxon>
        <taxon>Xylanibacter</taxon>
    </lineage>
</organism>
<evidence type="ECO:0000256" key="5">
    <source>
        <dbReference type="SAM" id="SignalP"/>
    </source>
</evidence>
<dbReference type="InterPro" id="IPR001179">
    <property type="entry name" value="PPIase_FKBP_dom"/>
</dbReference>
<dbReference type="InterPro" id="IPR046357">
    <property type="entry name" value="PPIase_dom_sf"/>
</dbReference>
<dbReference type="Pfam" id="PF00254">
    <property type="entry name" value="FKBP_C"/>
    <property type="match status" value="1"/>
</dbReference>
<evidence type="ECO:0000313" key="7">
    <source>
        <dbReference type="EMBL" id="GJG32347.1"/>
    </source>
</evidence>
<comment type="caution">
    <text evidence="7">The sequence shown here is derived from an EMBL/GenBank/DDBJ whole genome shotgun (WGS) entry which is preliminary data.</text>
</comment>
<comment type="similarity">
    <text evidence="4">Belongs to the FKBP-type PPIase family.</text>
</comment>
<keyword evidence="5" id="KW-0732">Signal</keyword>
<dbReference type="PROSITE" id="PS51257">
    <property type="entry name" value="PROKAR_LIPOPROTEIN"/>
    <property type="match status" value="1"/>
</dbReference>
<reference evidence="7" key="1">
    <citation type="submission" date="2021-08" db="EMBL/GenBank/DDBJ databases">
        <title>Prevotella lacticifex sp. nov., isolated from rumen of cow.</title>
        <authorList>
            <person name="Shinkai T."/>
            <person name="Ikeyama N."/>
            <person name="Kumagai M."/>
            <person name="Ohmori H."/>
            <person name="Sakamoto M."/>
            <person name="Ohkuma M."/>
            <person name="Mitsumori M."/>
        </authorList>
    </citation>
    <scope>NUCLEOTIDE SEQUENCE</scope>
    <source>
        <strain evidence="7">JCM 8259</strain>
    </source>
</reference>
<comment type="catalytic activity">
    <reaction evidence="1 3 4">
        <text>[protein]-peptidylproline (omega=180) = [protein]-peptidylproline (omega=0)</text>
        <dbReference type="Rhea" id="RHEA:16237"/>
        <dbReference type="Rhea" id="RHEA-COMP:10747"/>
        <dbReference type="Rhea" id="RHEA-COMP:10748"/>
        <dbReference type="ChEBI" id="CHEBI:83833"/>
        <dbReference type="ChEBI" id="CHEBI:83834"/>
        <dbReference type="EC" id="5.2.1.8"/>
    </reaction>
</comment>
<dbReference type="EMBL" id="BPTT01000001">
    <property type="protein sequence ID" value="GJG32347.1"/>
    <property type="molecule type" value="Genomic_DNA"/>
</dbReference>
<evidence type="ECO:0000259" key="6">
    <source>
        <dbReference type="PROSITE" id="PS50059"/>
    </source>
</evidence>
<keyword evidence="3 4" id="KW-0413">Isomerase</keyword>
<evidence type="ECO:0000256" key="4">
    <source>
        <dbReference type="RuleBase" id="RU003915"/>
    </source>
</evidence>
<dbReference type="Gene3D" id="3.10.50.40">
    <property type="match status" value="1"/>
</dbReference>
<proteinExistence type="inferred from homology"/>
<evidence type="ECO:0000313" key="8">
    <source>
        <dbReference type="Proteomes" id="UP000887097"/>
    </source>
</evidence>
<dbReference type="SUPFAM" id="SSF54534">
    <property type="entry name" value="FKBP-like"/>
    <property type="match status" value="1"/>
</dbReference>
<sequence>MKNLKYIWLALILFPLVGMVSSCTEDETEEGEFDNWKQKNESYFNQVVSNPNYKKILTYTKDTTNPSITDADYIYVDVLEEGSGTETALFTDSVFYTYRGRLIPSKTYEKGYVFDQSFLGDFDWSKSAMRKACASWNPVVTASGTINTLWSEGFCTALQHMKKGDHWMVYIPYQLAYGESGNRDGSVPGYSNLVFELAVSDIWHPGESRPAFK</sequence>
<keyword evidence="2 3" id="KW-0697">Rotamase</keyword>
<dbReference type="GeneID" id="31502406"/>
<feature type="signal peptide" evidence="5">
    <location>
        <begin position="1"/>
        <end position="24"/>
    </location>
</feature>
<evidence type="ECO:0000256" key="1">
    <source>
        <dbReference type="ARBA" id="ARBA00000971"/>
    </source>
</evidence>
<evidence type="ECO:0000256" key="2">
    <source>
        <dbReference type="ARBA" id="ARBA00023110"/>
    </source>
</evidence>
<dbReference type="AlphaFoldDB" id="A0AA37HZJ0"/>
<dbReference type="RefSeq" id="WP_013063259.1">
    <property type="nucleotide sequence ID" value="NZ_BPTT01000001.1"/>
</dbReference>
<accession>A0AA37HZJ0</accession>
<name>A0AA37HZJ0_XYLRU</name>
<dbReference type="PROSITE" id="PS50059">
    <property type="entry name" value="FKBP_PPIASE"/>
    <property type="match status" value="1"/>
</dbReference>